<sequence length="124" mass="14586">MKKEIKVNLKRNADVTEDDYLQGFLDRIKQAETDKEKLMILDSIYINGLEYGANEEKKTELHVIVGVYSGVVNDVEVFTDEEDADKYESQLCKKYEIPYDAKEREEYYDSDGEHEIKHFITKLH</sequence>
<gene>
    <name evidence="1" type="ORF">S06H3_34480</name>
</gene>
<organism evidence="1">
    <name type="scientific">marine sediment metagenome</name>
    <dbReference type="NCBI Taxonomy" id="412755"/>
    <lineage>
        <taxon>unclassified sequences</taxon>
        <taxon>metagenomes</taxon>
        <taxon>ecological metagenomes</taxon>
    </lineage>
</organism>
<reference evidence="1" key="1">
    <citation type="journal article" date="2014" name="Front. Microbiol.">
        <title>High frequency of phylogenetically diverse reductive dehalogenase-homologous genes in deep subseafloor sedimentary metagenomes.</title>
        <authorList>
            <person name="Kawai M."/>
            <person name="Futagami T."/>
            <person name="Toyoda A."/>
            <person name="Takaki Y."/>
            <person name="Nishi S."/>
            <person name="Hori S."/>
            <person name="Arai W."/>
            <person name="Tsubouchi T."/>
            <person name="Morono Y."/>
            <person name="Uchiyama I."/>
            <person name="Ito T."/>
            <person name="Fujiyama A."/>
            <person name="Inagaki F."/>
            <person name="Takami H."/>
        </authorList>
    </citation>
    <scope>NUCLEOTIDE SEQUENCE</scope>
    <source>
        <strain evidence="1">Expedition CK06-06</strain>
    </source>
</reference>
<comment type="caution">
    <text evidence="1">The sequence shown here is derived from an EMBL/GenBank/DDBJ whole genome shotgun (WGS) entry which is preliminary data.</text>
</comment>
<evidence type="ECO:0000313" key="1">
    <source>
        <dbReference type="EMBL" id="GAI30238.1"/>
    </source>
</evidence>
<dbReference type="AlphaFoldDB" id="X1MG31"/>
<name>X1MG31_9ZZZZ</name>
<protein>
    <submittedName>
        <fullName evidence="1">Uncharacterized protein</fullName>
    </submittedName>
</protein>
<proteinExistence type="predicted"/>
<accession>X1MG31</accession>
<dbReference type="EMBL" id="BARV01020705">
    <property type="protein sequence ID" value="GAI30238.1"/>
    <property type="molecule type" value="Genomic_DNA"/>
</dbReference>